<accession>X1FJ81</accession>
<keyword evidence="1" id="KW-0479">Metal-binding</keyword>
<dbReference type="Gene3D" id="3.40.50.300">
    <property type="entry name" value="P-loop containing nucleotide triphosphate hydrolases"/>
    <property type="match status" value="1"/>
</dbReference>
<gene>
    <name evidence="6" type="ORF">S03H2_17066</name>
</gene>
<keyword evidence="4" id="KW-0408">Iron</keyword>
<sequence>YEVGILDADITGPSIPKMFGLNTRPAGSDSGILPVSSKSGIEVISINLLLPSEDDAVIWRGPLIGRAITQFWEEVLWGKLDYLIVDLPPGTADAPLTVMQTLPVSGVLIVFTPQDLTTMIVRKAVRMAQQMGKPILGVIENMSYLYVPEIDKKVELFGRSRGEEMAHAAAAPLLGQLPIDPELAKLCDEGDIERYEAETVNNLGESLSRATTVDTK</sequence>
<keyword evidence="2" id="KW-0547">Nucleotide-binding</keyword>
<protein>
    <recommendedName>
        <fullName evidence="7">ATP-binding protein</fullName>
    </recommendedName>
</protein>
<keyword evidence="5" id="KW-0411">Iron-sulfur</keyword>
<keyword evidence="3" id="KW-0067">ATP-binding</keyword>
<proteinExistence type="predicted"/>
<dbReference type="GO" id="GO:0140663">
    <property type="term" value="F:ATP-dependent FeS chaperone activity"/>
    <property type="evidence" value="ECO:0007669"/>
    <property type="project" value="InterPro"/>
</dbReference>
<dbReference type="CDD" id="cd02037">
    <property type="entry name" value="Mrp_NBP35"/>
    <property type="match status" value="1"/>
</dbReference>
<evidence type="ECO:0000256" key="5">
    <source>
        <dbReference type="ARBA" id="ARBA00023014"/>
    </source>
</evidence>
<name>X1FJ81_9ZZZZ</name>
<dbReference type="AlphaFoldDB" id="X1FJ81"/>
<dbReference type="PANTHER" id="PTHR23264">
    <property type="entry name" value="NUCLEOTIDE-BINDING PROTEIN NBP35 YEAST -RELATED"/>
    <property type="match status" value="1"/>
</dbReference>
<dbReference type="GO" id="GO:0046872">
    <property type="term" value="F:metal ion binding"/>
    <property type="evidence" value="ECO:0007669"/>
    <property type="project" value="UniProtKB-KW"/>
</dbReference>
<dbReference type="GO" id="GO:0005829">
    <property type="term" value="C:cytosol"/>
    <property type="evidence" value="ECO:0007669"/>
    <property type="project" value="TreeGrafter"/>
</dbReference>
<dbReference type="GO" id="GO:0016226">
    <property type="term" value="P:iron-sulfur cluster assembly"/>
    <property type="evidence" value="ECO:0007669"/>
    <property type="project" value="InterPro"/>
</dbReference>
<dbReference type="GO" id="GO:0005524">
    <property type="term" value="F:ATP binding"/>
    <property type="evidence" value="ECO:0007669"/>
    <property type="project" value="UniProtKB-KW"/>
</dbReference>
<evidence type="ECO:0000256" key="2">
    <source>
        <dbReference type="ARBA" id="ARBA00022741"/>
    </source>
</evidence>
<dbReference type="InterPro" id="IPR033756">
    <property type="entry name" value="YlxH/NBP35"/>
</dbReference>
<dbReference type="InterPro" id="IPR019591">
    <property type="entry name" value="Mrp/NBP35_ATP-bd"/>
</dbReference>
<evidence type="ECO:0000256" key="4">
    <source>
        <dbReference type="ARBA" id="ARBA00023004"/>
    </source>
</evidence>
<dbReference type="EMBL" id="BARU01008774">
    <property type="protein sequence ID" value="GAH44987.1"/>
    <property type="molecule type" value="Genomic_DNA"/>
</dbReference>
<organism evidence="6">
    <name type="scientific">marine sediment metagenome</name>
    <dbReference type="NCBI Taxonomy" id="412755"/>
    <lineage>
        <taxon>unclassified sequences</taxon>
        <taxon>metagenomes</taxon>
        <taxon>ecological metagenomes</taxon>
    </lineage>
</organism>
<dbReference type="SUPFAM" id="SSF52540">
    <property type="entry name" value="P-loop containing nucleoside triphosphate hydrolases"/>
    <property type="match status" value="1"/>
</dbReference>
<dbReference type="InterPro" id="IPR027417">
    <property type="entry name" value="P-loop_NTPase"/>
</dbReference>
<evidence type="ECO:0000256" key="1">
    <source>
        <dbReference type="ARBA" id="ARBA00022723"/>
    </source>
</evidence>
<dbReference type="Pfam" id="PF10609">
    <property type="entry name" value="ParA"/>
    <property type="match status" value="1"/>
</dbReference>
<feature type="non-terminal residue" evidence="6">
    <location>
        <position position="1"/>
    </location>
</feature>
<reference evidence="6" key="1">
    <citation type="journal article" date="2014" name="Front. Microbiol.">
        <title>High frequency of phylogenetically diverse reductive dehalogenase-homologous genes in deep subseafloor sedimentary metagenomes.</title>
        <authorList>
            <person name="Kawai M."/>
            <person name="Futagami T."/>
            <person name="Toyoda A."/>
            <person name="Takaki Y."/>
            <person name="Nishi S."/>
            <person name="Hori S."/>
            <person name="Arai W."/>
            <person name="Tsubouchi T."/>
            <person name="Morono Y."/>
            <person name="Uchiyama I."/>
            <person name="Ito T."/>
            <person name="Fujiyama A."/>
            <person name="Inagaki F."/>
            <person name="Takami H."/>
        </authorList>
    </citation>
    <scope>NUCLEOTIDE SEQUENCE</scope>
    <source>
        <strain evidence="6">Expedition CK06-06</strain>
    </source>
</reference>
<comment type="caution">
    <text evidence="6">The sequence shown here is derived from an EMBL/GenBank/DDBJ whole genome shotgun (WGS) entry which is preliminary data.</text>
</comment>
<evidence type="ECO:0000313" key="6">
    <source>
        <dbReference type="EMBL" id="GAH44987.1"/>
    </source>
</evidence>
<dbReference type="GO" id="GO:0051536">
    <property type="term" value="F:iron-sulfur cluster binding"/>
    <property type="evidence" value="ECO:0007669"/>
    <property type="project" value="UniProtKB-KW"/>
</dbReference>
<evidence type="ECO:0008006" key="7">
    <source>
        <dbReference type="Google" id="ProtNLM"/>
    </source>
</evidence>
<evidence type="ECO:0000256" key="3">
    <source>
        <dbReference type="ARBA" id="ARBA00022840"/>
    </source>
</evidence>
<dbReference type="PANTHER" id="PTHR23264:SF19">
    <property type="entry name" value="CYTOSOLIC FE-S CLUSTER ASSEMBLY FACTOR NUBP2"/>
    <property type="match status" value="1"/>
</dbReference>